<dbReference type="Proteomes" id="UP000652760">
    <property type="component" value="Unassembled WGS sequence"/>
</dbReference>
<reference evidence="3" key="1">
    <citation type="submission" date="2021-01" db="EMBL/GenBank/DDBJ databases">
        <title>Genome public.</title>
        <authorList>
            <person name="Liu C."/>
            <person name="Sun Q."/>
        </authorList>
    </citation>
    <scope>NUCLEOTIDE SEQUENCE [LARGE SCALE GENOMIC DNA]</scope>
    <source>
        <strain evidence="3">YIM B02556</strain>
    </source>
</reference>
<keyword evidence="3" id="KW-1185">Reference proteome</keyword>
<evidence type="ECO:0000256" key="1">
    <source>
        <dbReference type="SAM" id="Phobius"/>
    </source>
</evidence>
<proteinExistence type="predicted"/>
<dbReference type="EMBL" id="JAENHM010000073">
    <property type="protein sequence ID" value="MBK1841337.1"/>
    <property type="molecule type" value="Genomic_DNA"/>
</dbReference>
<sequence>MPSTLSPAATMPPAPLSRPILVRSLGDALAAAAAAVSAGVGLALMAPPAGGALWLLGLMERVRQAHPGLDVTGLLDCGDRAGEAQGALAAGVPNLLFTGRPEAARRLAAIAEAGGATLLTACPPFLDVAGRHRTEGRGSGRRDLLEALCRDWLTGSEG</sequence>
<name>A0ABS1FDQ4_9PROT</name>
<evidence type="ECO:0000313" key="2">
    <source>
        <dbReference type="EMBL" id="MBK1841337.1"/>
    </source>
</evidence>
<feature type="transmembrane region" description="Helical" evidence="1">
    <location>
        <begin position="28"/>
        <end position="56"/>
    </location>
</feature>
<gene>
    <name evidence="2" type="ORF">JHL17_28445</name>
</gene>
<keyword evidence="1" id="KW-0472">Membrane</keyword>
<keyword evidence="1" id="KW-0812">Transmembrane</keyword>
<organism evidence="2 3">
    <name type="scientific">Azospirillum endophyticum</name>
    <dbReference type="NCBI Taxonomy" id="2800326"/>
    <lineage>
        <taxon>Bacteria</taxon>
        <taxon>Pseudomonadati</taxon>
        <taxon>Pseudomonadota</taxon>
        <taxon>Alphaproteobacteria</taxon>
        <taxon>Rhodospirillales</taxon>
        <taxon>Azospirillaceae</taxon>
        <taxon>Azospirillum</taxon>
    </lineage>
</organism>
<evidence type="ECO:0000313" key="3">
    <source>
        <dbReference type="Proteomes" id="UP000652760"/>
    </source>
</evidence>
<comment type="caution">
    <text evidence="2">The sequence shown here is derived from an EMBL/GenBank/DDBJ whole genome shotgun (WGS) entry which is preliminary data.</text>
</comment>
<accession>A0ABS1FDQ4</accession>
<keyword evidence="1" id="KW-1133">Transmembrane helix</keyword>
<protein>
    <submittedName>
        <fullName evidence="2">Uncharacterized protein</fullName>
    </submittedName>
</protein>